<dbReference type="EMBL" id="QVNQ01000002">
    <property type="protein sequence ID" value="RFS86484.1"/>
    <property type="molecule type" value="Genomic_DNA"/>
</dbReference>
<dbReference type="AlphaFoldDB" id="A0A372GM81"/>
<keyword evidence="3" id="KW-1185">Reference proteome</keyword>
<proteinExistence type="predicted"/>
<dbReference type="SUPFAM" id="SSF49695">
    <property type="entry name" value="gamma-Crystallin-like"/>
    <property type="match status" value="1"/>
</dbReference>
<sequence>MKGQVATMGNVRQVALGWARVGVVMVSGLCALVVAPVSAVAAGPERHCVVSVGDREARCFGGFREALAEATAGRITDAPGNAAAAAADRVLERRINALAAERGGSALREGYVLSIEYQHENFGGSSIIFTGYRGCDGIDDGIVEFEYADLAPIGWNDTISSFRTYSDCRVRHFEHPHFVTPRTVFQTTLSYIGSLMNDRASSLQWT</sequence>
<evidence type="ECO:0000313" key="3">
    <source>
        <dbReference type="Proteomes" id="UP000262882"/>
    </source>
</evidence>
<organism evidence="2 3">
    <name type="scientific">Actinomadura spongiicola</name>
    <dbReference type="NCBI Taxonomy" id="2303421"/>
    <lineage>
        <taxon>Bacteria</taxon>
        <taxon>Bacillati</taxon>
        <taxon>Actinomycetota</taxon>
        <taxon>Actinomycetes</taxon>
        <taxon>Streptosporangiales</taxon>
        <taxon>Thermomonosporaceae</taxon>
        <taxon>Actinomadura</taxon>
    </lineage>
</organism>
<protein>
    <submittedName>
        <fullName evidence="2">Uncharacterized protein</fullName>
    </submittedName>
</protein>
<evidence type="ECO:0000313" key="2">
    <source>
        <dbReference type="EMBL" id="RFS86484.1"/>
    </source>
</evidence>
<accession>A0A372GM81</accession>
<dbReference type="InterPro" id="IPR011024">
    <property type="entry name" value="G_crystallin-like"/>
</dbReference>
<comment type="caution">
    <text evidence="2">The sequence shown here is derived from an EMBL/GenBank/DDBJ whole genome shotgun (WGS) entry which is preliminary data.</text>
</comment>
<dbReference type="Gene3D" id="2.60.20.10">
    <property type="entry name" value="Crystallins"/>
    <property type="match status" value="1"/>
</dbReference>
<keyword evidence="1" id="KW-0472">Membrane</keyword>
<keyword evidence="1" id="KW-1133">Transmembrane helix</keyword>
<dbReference type="Proteomes" id="UP000262882">
    <property type="component" value="Unassembled WGS sequence"/>
</dbReference>
<feature type="transmembrane region" description="Helical" evidence="1">
    <location>
        <begin position="21"/>
        <end position="42"/>
    </location>
</feature>
<gene>
    <name evidence="2" type="ORF">D0T12_07845</name>
</gene>
<evidence type="ECO:0000256" key="1">
    <source>
        <dbReference type="SAM" id="Phobius"/>
    </source>
</evidence>
<name>A0A372GM81_9ACTN</name>
<keyword evidence="1" id="KW-0812">Transmembrane</keyword>
<reference evidence="2 3" key="1">
    <citation type="submission" date="2018-08" db="EMBL/GenBank/DDBJ databases">
        <title>Actinomadura spongicola sp. nov., isolated from marine sponge Leucetta chagosensis.</title>
        <authorList>
            <person name="Li L."/>
            <person name="Lin H.W."/>
        </authorList>
    </citation>
    <scope>NUCLEOTIDE SEQUENCE [LARGE SCALE GENOMIC DNA]</scope>
    <source>
        <strain evidence="2 3">LHW52907</strain>
    </source>
</reference>